<keyword evidence="1" id="KW-0812">Transmembrane</keyword>
<name>A0A1M4XH05_9BACT</name>
<evidence type="ECO:0000313" key="2">
    <source>
        <dbReference type="EMBL" id="SHE92789.1"/>
    </source>
</evidence>
<sequence length="321" mass="36481">MKEQKKKRVIVLLLLISCMVSGFMLFNISDRPPAKLQSFAQADSLIAYELRSFSISDQQISRSSMEVDSTFSRKIYHIDLPAGFSKTQLHAELNRRFHALGVSTPARVSFSDQQMRIHLEYKGTVFRTVALHTDPDLVYHRDRASIIVAIERFPDDELLNTLTTFGEPIPIVLSINHPMEANELQKSLAGQYDRILFWLRNDENEDLMQHNPSVALRRLKQFENVLPNAKLLLSGSDNSPDAKNMAARTDLTFVDAREALYLHEYLGKASFLEELNKLKSGQSYSLAIITGNETTLHWLGEKLPELKKAGVELIPPPKINF</sequence>
<organism evidence="2 3">
    <name type="scientific">Fodinibius roseus</name>
    <dbReference type="NCBI Taxonomy" id="1194090"/>
    <lineage>
        <taxon>Bacteria</taxon>
        <taxon>Pseudomonadati</taxon>
        <taxon>Balneolota</taxon>
        <taxon>Balneolia</taxon>
        <taxon>Balneolales</taxon>
        <taxon>Balneolaceae</taxon>
        <taxon>Fodinibius</taxon>
    </lineage>
</organism>
<gene>
    <name evidence="2" type="ORF">SAMN05443144_104125</name>
</gene>
<proteinExistence type="predicted"/>
<dbReference type="STRING" id="1194090.SAMN05443144_104125"/>
<evidence type="ECO:0008006" key="4">
    <source>
        <dbReference type="Google" id="ProtNLM"/>
    </source>
</evidence>
<reference evidence="2 3" key="1">
    <citation type="submission" date="2016-11" db="EMBL/GenBank/DDBJ databases">
        <authorList>
            <person name="Jaros S."/>
            <person name="Januszkiewicz K."/>
            <person name="Wedrychowicz H."/>
        </authorList>
    </citation>
    <scope>NUCLEOTIDE SEQUENCE [LARGE SCALE GENOMIC DNA]</scope>
    <source>
        <strain evidence="2 3">DSM 21986</strain>
    </source>
</reference>
<dbReference type="EMBL" id="FQUS01000004">
    <property type="protein sequence ID" value="SHE92789.1"/>
    <property type="molecule type" value="Genomic_DNA"/>
</dbReference>
<dbReference type="AlphaFoldDB" id="A0A1M4XH05"/>
<keyword evidence="1" id="KW-0472">Membrane</keyword>
<evidence type="ECO:0000256" key="1">
    <source>
        <dbReference type="SAM" id="Phobius"/>
    </source>
</evidence>
<keyword evidence="3" id="KW-1185">Reference proteome</keyword>
<keyword evidence="1" id="KW-1133">Transmembrane helix</keyword>
<feature type="transmembrane region" description="Helical" evidence="1">
    <location>
        <begin position="9"/>
        <end position="28"/>
    </location>
</feature>
<dbReference type="Proteomes" id="UP000184041">
    <property type="component" value="Unassembled WGS sequence"/>
</dbReference>
<accession>A0A1M4XH05</accession>
<protein>
    <recommendedName>
        <fullName evidence="4">Divergent polysaccharide deacetylase</fullName>
    </recommendedName>
</protein>
<evidence type="ECO:0000313" key="3">
    <source>
        <dbReference type="Proteomes" id="UP000184041"/>
    </source>
</evidence>